<name>A0A6A6WGF8_9PEZI</name>
<feature type="transmembrane region" description="Helical" evidence="2">
    <location>
        <begin position="289"/>
        <end position="312"/>
    </location>
</feature>
<dbReference type="PANTHER" id="PTHR37848">
    <property type="entry name" value="EXPRESSED PROTEIN"/>
    <property type="match status" value="1"/>
</dbReference>
<evidence type="ECO:0000256" key="1">
    <source>
        <dbReference type="SAM" id="MobiDB-lite"/>
    </source>
</evidence>
<reference evidence="3" key="1">
    <citation type="journal article" date="2020" name="Stud. Mycol.">
        <title>101 Dothideomycetes genomes: a test case for predicting lifestyles and emergence of pathogens.</title>
        <authorList>
            <person name="Haridas S."/>
            <person name="Albert R."/>
            <person name="Binder M."/>
            <person name="Bloem J."/>
            <person name="Labutti K."/>
            <person name="Salamov A."/>
            <person name="Andreopoulos B."/>
            <person name="Baker S."/>
            <person name="Barry K."/>
            <person name="Bills G."/>
            <person name="Bluhm B."/>
            <person name="Cannon C."/>
            <person name="Castanera R."/>
            <person name="Culley D."/>
            <person name="Daum C."/>
            <person name="Ezra D."/>
            <person name="Gonzalez J."/>
            <person name="Henrissat B."/>
            <person name="Kuo A."/>
            <person name="Liang C."/>
            <person name="Lipzen A."/>
            <person name="Lutzoni F."/>
            <person name="Magnuson J."/>
            <person name="Mondo S."/>
            <person name="Nolan M."/>
            <person name="Ohm R."/>
            <person name="Pangilinan J."/>
            <person name="Park H.-J."/>
            <person name="Ramirez L."/>
            <person name="Alfaro M."/>
            <person name="Sun H."/>
            <person name="Tritt A."/>
            <person name="Yoshinaga Y."/>
            <person name="Zwiers L.-H."/>
            <person name="Turgeon B."/>
            <person name="Goodwin S."/>
            <person name="Spatafora J."/>
            <person name="Crous P."/>
            <person name="Grigoriev I."/>
        </authorList>
    </citation>
    <scope>NUCLEOTIDE SEQUENCE</scope>
    <source>
        <strain evidence="3">CBS 121739</strain>
    </source>
</reference>
<dbReference type="PANTHER" id="PTHR37848:SF1">
    <property type="entry name" value="SUN DOMAIN-CONTAINING PROTEIN"/>
    <property type="match status" value="1"/>
</dbReference>
<dbReference type="RefSeq" id="XP_033603497.1">
    <property type="nucleotide sequence ID" value="XM_033749277.1"/>
</dbReference>
<feature type="region of interest" description="Disordered" evidence="1">
    <location>
        <begin position="1"/>
        <end position="72"/>
    </location>
</feature>
<evidence type="ECO:0000256" key="2">
    <source>
        <dbReference type="SAM" id="Phobius"/>
    </source>
</evidence>
<protein>
    <submittedName>
        <fullName evidence="3">Uncharacterized protein</fullName>
    </submittedName>
</protein>
<feature type="compositionally biased region" description="Polar residues" evidence="1">
    <location>
        <begin position="54"/>
        <end position="63"/>
    </location>
</feature>
<organism evidence="3 4">
    <name type="scientific">Pseudovirgaria hyperparasitica</name>
    <dbReference type="NCBI Taxonomy" id="470096"/>
    <lineage>
        <taxon>Eukaryota</taxon>
        <taxon>Fungi</taxon>
        <taxon>Dikarya</taxon>
        <taxon>Ascomycota</taxon>
        <taxon>Pezizomycotina</taxon>
        <taxon>Dothideomycetes</taxon>
        <taxon>Dothideomycetes incertae sedis</taxon>
        <taxon>Acrospermales</taxon>
        <taxon>Acrospermaceae</taxon>
        <taxon>Pseudovirgaria</taxon>
    </lineage>
</organism>
<keyword evidence="4" id="KW-1185">Reference proteome</keyword>
<keyword evidence="2" id="KW-0472">Membrane</keyword>
<evidence type="ECO:0000313" key="3">
    <source>
        <dbReference type="EMBL" id="KAF2761046.1"/>
    </source>
</evidence>
<dbReference type="Proteomes" id="UP000799437">
    <property type="component" value="Unassembled WGS sequence"/>
</dbReference>
<keyword evidence="2" id="KW-0812">Transmembrane</keyword>
<dbReference type="AlphaFoldDB" id="A0A6A6WGF8"/>
<evidence type="ECO:0000313" key="4">
    <source>
        <dbReference type="Proteomes" id="UP000799437"/>
    </source>
</evidence>
<proteinExistence type="predicted"/>
<dbReference type="OrthoDB" id="203796at2759"/>
<sequence>MGAPKGTSYRDDPDAVSLHTTPGDSYDDNDGGDGGDNASSSFPSMPNSAPPVYTPTSNAQTDADPNDPAYAFRSLGTSAPECHITYQSKRIFAKRTRIANEVASLQDARADTDPAFLQRWIEAMAREAPAPYIHIIGNHKETRRGSDGKKTTENVTDFRILVSMRNYLWPGFKSYSPNDMDLRTVDNGEKTWRGGVFKARAPGAKGDIEVGEEKATLKEWCHRYCASPAGTRIFRLTRTITGLDETHLRTRIEGLIRSTNYKGHISIEFPVSDRAVDIYTSSKLNTWRLTTWICWLFYLSFLWLFSWPILYFTTKRYHVVRAEWPFSQLDAQGRKRYTTVSEEQWVDKFGLAVRQLCMDRYEGMAGDDLLTQVLARPETHQPLGPQFRAQAAVGAAVGAVRGGFNAVNQVNNLMRFAGGSSGDQIGWGFDT</sequence>
<gene>
    <name evidence="3" type="ORF">EJ05DRAFT_535904</name>
</gene>
<dbReference type="GeneID" id="54490331"/>
<dbReference type="EMBL" id="ML996567">
    <property type="protein sequence ID" value="KAF2761046.1"/>
    <property type="molecule type" value="Genomic_DNA"/>
</dbReference>
<keyword evidence="2" id="KW-1133">Transmembrane helix</keyword>
<accession>A0A6A6WGF8</accession>